<accession>A0A835BJF6</accession>
<dbReference type="GO" id="GO:0016747">
    <property type="term" value="F:acyltransferase activity, transferring groups other than amino-acyl groups"/>
    <property type="evidence" value="ECO:0007669"/>
    <property type="project" value="InterPro"/>
</dbReference>
<evidence type="ECO:0000313" key="5">
    <source>
        <dbReference type="EMBL" id="KAF8700311.1"/>
    </source>
</evidence>
<gene>
    <name evidence="5" type="ORF">HU200_034242</name>
</gene>
<proteinExistence type="inferred from homology"/>
<organism evidence="5 6">
    <name type="scientific">Digitaria exilis</name>
    <dbReference type="NCBI Taxonomy" id="1010633"/>
    <lineage>
        <taxon>Eukaryota</taxon>
        <taxon>Viridiplantae</taxon>
        <taxon>Streptophyta</taxon>
        <taxon>Embryophyta</taxon>
        <taxon>Tracheophyta</taxon>
        <taxon>Spermatophyta</taxon>
        <taxon>Magnoliopsida</taxon>
        <taxon>Liliopsida</taxon>
        <taxon>Poales</taxon>
        <taxon>Poaceae</taxon>
        <taxon>PACMAD clade</taxon>
        <taxon>Panicoideae</taxon>
        <taxon>Panicodae</taxon>
        <taxon>Paniceae</taxon>
        <taxon>Anthephorinae</taxon>
        <taxon>Digitaria</taxon>
    </lineage>
</organism>
<dbReference type="InterPro" id="IPR012328">
    <property type="entry name" value="Chalcone/stilbene_synt_C"/>
</dbReference>
<feature type="domain" description="Chalcone/stilbene synthase C-terminal" evidence="4">
    <location>
        <begin position="308"/>
        <end position="458"/>
    </location>
</feature>
<dbReference type="GO" id="GO:0010208">
    <property type="term" value="P:pollen wall assembly"/>
    <property type="evidence" value="ECO:0007669"/>
    <property type="project" value="UniProtKB-ARBA"/>
</dbReference>
<dbReference type="SUPFAM" id="SSF53901">
    <property type="entry name" value="Thiolase-like"/>
    <property type="match status" value="2"/>
</dbReference>
<evidence type="ECO:0000256" key="1">
    <source>
        <dbReference type="ARBA" id="ARBA00005531"/>
    </source>
</evidence>
<dbReference type="Gene3D" id="3.40.47.10">
    <property type="match status" value="2"/>
</dbReference>
<comment type="similarity">
    <text evidence="1 2">Belongs to the thiolase-like superfamily. Chalcone/stilbene synthases family.</text>
</comment>
<dbReference type="InterPro" id="IPR011141">
    <property type="entry name" value="Polyketide_synthase_type-III"/>
</dbReference>
<dbReference type="Pfam" id="PF02797">
    <property type="entry name" value="Chal_sti_synt_C"/>
    <property type="match status" value="1"/>
</dbReference>
<keyword evidence="2" id="KW-0808">Transferase</keyword>
<comment type="caution">
    <text evidence="5">The sequence shown here is derived from an EMBL/GenBank/DDBJ whole genome shotgun (WGS) entry which is preliminary data.</text>
</comment>
<dbReference type="CDD" id="cd00831">
    <property type="entry name" value="CHS_like"/>
    <property type="match status" value="1"/>
</dbReference>
<dbReference type="GO" id="GO:0030639">
    <property type="term" value="P:polyketide biosynthetic process"/>
    <property type="evidence" value="ECO:0007669"/>
    <property type="project" value="TreeGrafter"/>
</dbReference>
<dbReference type="OrthoDB" id="640820at2759"/>
<keyword evidence="6" id="KW-1185">Reference proteome</keyword>
<evidence type="ECO:0000259" key="4">
    <source>
        <dbReference type="Pfam" id="PF02797"/>
    </source>
</evidence>
<evidence type="ECO:0000259" key="3">
    <source>
        <dbReference type="Pfam" id="PF00195"/>
    </source>
</evidence>
<dbReference type="FunFam" id="3.40.47.10:FF:000014">
    <property type="entry name" value="Chalcone synthase 1"/>
    <property type="match status" value="1"/>
</dbReference>
<keyword evidence="2" id="KW-0012">Acyltransferase</keyword>
<name>A0A835BJF6_9POAL</name>
<evidence type="ECO:0000256" key="2">
    <source>
        <dbReference type="RuleBase" id="RU003633"/>
    </source>
</evidence>
<evidence type="ECO:0000313" key="6">
    <source>
        <dbReference type="Proteomes" id="UP000636709"/>
    </source>
</evidence>
<dbReference type="InterPro" id="IPR001099">
    <property type="entry name" value="Chalcone/stilbene_synt_N"/>
</dbReference>
<feature type="domain" description="Chalcone/stilbene synthase N-terminal" evidence="3">
    <location>
        <begin position="71"/>
        <end position="291"/>
    </location>
</feature>
<dbReference type="Pfam" id="PF00195">
    <property type="entry name" value="Chal_sti_synt_N"/>
    <property type="match status" value="1"/>
</dbReference>
<sequence>MLYPFATASANGPGLGELWLSAAYHINQRRPCLSSPSQLRQKHRLRHYQVVAQKAAATETAMGSAPANVREFWRTQRADGPAAVLAIGTSNPTNCVLQDEFPDFYFRATKSEHLVGLKEKFKRICQKLGVEKRYLHHTEELLRAHPEFLDHHSPSLDARLDIVKTAVPELAAEASRKAIAEWGRPATDITHLVVTTNSGAHIPGVDFQLVPLLGLRPTVRRTMLYLNGCFAGAAALRVAKDLAENNRGARVLVVCAELTVLLFARPEEGCFQTLINQGLFGDGAGAVIVGAAADDDPAMAAGERPLFEIVSAAQAIVPESESFIEMHLTRGGYDGNISVREVPVLIGDNIERCLMDAFEPLGDIVGAGWKWNDMFWDVHPGSSAILDKVDDVLQLKPEKLAASRRVLSEYGNMFGVTVIFVLDELRRRMEKGEEVGEPEWGLMVAFGPGLTVETMVLRRCVEQGTGGASEEEEKLTGA</sequence>
<dbReference type="Proteomes" id="UP000636709">
    <property type="component" value="Unassembled WGS sequence"/>
</dbReference>
<dbReference type="InterPro" id="IPR016039">
    <property type="entry name" value="Thiolase-like"/>
</dbReference>
<dbReference type="PANTHER" id="PTHR11877">
    <property type="entry name" value="HYDROXYMETHYLGLUTARYL-COA SYNTHASE"/>
    <property type="match status" value="1"/>
</dbReference>
<dbReference type="AlphaFoldDB" id="A0A835BJF6"/>
<reference evidence="5" key="1">
    <citation type="submission" date="2020-07" db="EMBL/GenBank/DDBJ databases">
        <title>Genome sequence and genetic diversity analysis of an under-domesticated orphan crop, white fonio (Digitaria exilis).</title>
        <authorList>
            <person name="Bennetzen J.L."/>
            <person name="Chen S."/>
            <person name="Ma X."/>
            <person name="Wang X."/>
            <person name="Yssel A.E.J."/>
            <person name="Chaluvadi S.R."/>
            <person name="Johnson M."/>
            <person name="Gangashetty P."/>
            <person name="Hamidou F."/>
            <person name="Sanogo M.D."/>
            <person name="Zwaenepoel A."/>
            <person name="Wallace J."/>
            <person name="Van De Peer Y."/>
            <person name="Van Deynze A."/>
        </authorList>
    </citation>
    <scope>NUCLEOTIDE SEQUENCE</scope>
    <source>
        <tissue evidence="5">Leaves</tissue>
    </source>
</reference>
<dbReference type="PANTHER" id="PTHR11877:SF106">
    <property type="entry name" value="BISDEMETHOXYCURCUMIN SYNTHASE"/>
    <property type="match status" value="1"/>
</dbReference>
<protein>
    <submittedName>
        <fullName evidence="5">Uncharacterized protein</fullName>
    </submittedName>
</protein>
<dbReference type="EMBL" id="JACEFO010001827">
    <property type="protein sequence ID" value="KAF8700311.1"/>
    <property type="molecule type" value="Genomic_DNA"/>
</dbReference>
<dbReference type="FunFam" id="3.40.47.10:FF:000025">
    <property type="entry name" value="Chalcone synthase 2"/>
    <property type="match status" value="1"/>
</dbReference>